<proteinExistence type="inferred from homology"/>
<evidence type="ECO:0000313" key="10">
    <source>
        <dbReference type="Proteomes" id="UP000187013"/>
    </source>
</evidence>
<evidence type="ECO:0000256" key="2">
    <source>
        <dbReference type="ARBA" id="ARBA00007905"/>
    </source>
</evidence>
<dbReference type="AlphaFoldDB" id="A0A1Q3AH99"/>
<name>A0A1Q3AH99_ZYGRO</name>
<dbReference type="PIRSF" id="PIRSF000097">
    <property type="entry name" value="AKR"/>
    <property type="match status" value="1"/>
</dbReference>
<gene>
    <name evidence="9" type="ORF">ZYGR_0AS04300</name>
</gene>
<dbReference type="InterPro" id="IPR023210">
    <property type="entry name" value="NADP_OxRdtase_dom"/>
</dbReference>
<keyword evidence="3" id="KW-0963">Cytoplasm</keyword>
<comment type="caution">
    <text evidence="9">The sequence shown here is derived from an EMBL/GenBank/DDBJ whole genome shotgun (WGS) entry which is preliminary data.</text>
</comment>
<dbReference type="GO" id="GO:0042843">
    <property type="term" value="P:D-xylose catabolic process"/>
    <property type="evidence" value="ECO:0007669"/>
    <property type="project" value="UniProtKB-ARBA"/>
</dbReference>
<evidence type="ECO:0000256" key="4">
    <source>
        <dbReference type="ARBA" id="ARBA00023002"/>
    </source>
</evidence>
<keyword evidence="4" id="KW-0560">Oxidoreductase</keyword>
<dbReference type="SUPFAM" id="SSF51430">
    <property type="entry name" value="NAD(P)-linked oxidoreductase"/>
    <property type="match status" value="1"/>
</dbReference>
<dbReference type="GO" id="GO:0034599">
    <property type="term" value="P:cellular response to oxidative stress"/>
    <property type="evidence" value="ECO:0007669"/>
    <property type="project" value="UniProtKB-ARBA"/>
</dbReference>
<dbReference type="GO" id="GO:0006066">
    <property type="term" value="P:alcohol metabolic process"/>
    <property type="evidence" value="ECO:0007669"/>
    <property type="project" value="UniProtKB-ARBA"/>
</dbReference>
<dbReference type="GO" id="GO:0005737">
    <property type="term" value="C:cytoplasm"/>
    <property type="evidence" value="ECO:0007669"/>
    <property type="project" value="UniProtKB-SubCell"/>
</dbReference>
<dbReference type="InterPro" id="IPR036812">
    <property type="entry name" value="NAD(P)_OxRdtase_dom_sf"/>
</dbReference>
<evidence type="ECO:0000256" key="6">
    <source>
        <dbReference type="PIRSR" id="PIRSR000097-2"/>
    </source>
</evidence>
<feature type="domain" description="NADP-dependent oxidoreductase" evidence="8">
    <location>
        <begin position="22"/>
        <end position="289"/>
    </location>
</feature>
<sequence length="310" mass="34132">MVALQNSTSTLKLNTGQTIPQVGLGTWRSKENEGYKAVIEALKAGYRHIDGAAVYGNEDQVGKGIRDSGVPRNEIFLTTKLWCTQQRNPQEALDQSLQRLGLDYVDLYLVHWPVPLRTENIKDGNLFQFAQKPDGSKDVDLEWNFIKTWELMQKLLESGKTKAIGVSNFSVNNLKDLLAAPTTKVTPAVNQVELHPLLPQEELIQYCSEKGIVIEAYSPLGGENAPILSDSTVQEIAKANGVEAGHVVISWAVQKGLVTLPKSVTPARIVGNLKVLTLSDSDVAKVDGMVKAKGERRTCYTDFSPFPIFQ</sequence>
<dbReference type="PROSITE" id="PS00062">
    <property type="entry name" value="ALDOKETO_REDUCTASE_2"/>
    <property type="match status" value="1"/>
</dbReference>
<dbReference type="Proteomes" id="UP000187013">
    <property type="component" value="Unassembled WGS sequence"/>
</dbReference>
<dbReference type="EMBL" id="BDGX01000045">
    <property type="protein sequence ID" value="GAV55107.1"/>
    <property type="molecule type" value="Genomic_DNA"/>
</dbReference>
<dbReference type="GO" id="GO:0019568">
    <property type="term" value="P:arabinose catabolic process"/>
    <property type="evidence" value="ECO:0007669"/>
    <property type="project" value="UniProtKB-ARBA"/>
</dbReference>
<dbReference type="PANTHER" id="PTHR11732">
    <property type="entry name" value="ALDO/KETO REDUCTASE"/>
    <property type="match status" value="1"/>
</dbReference>
<dbReference type="GO" id="GO:0042180">
    <property type="term" value="P:ketone metabolic process"/>
    <property type="evidence" value="ECO:0007669"/>
    <property type="project" value="UniProtKB-ARBA"/>
</dbReference>
<feature type="binding site" evidence="6">
    <location>
        <position position="111"/>
    </location>
    <ligand>
        <name>substrate</name>
    </ligand>
</feature>
<reference evidence="9 10" key="1">
    <citation type="submission" date="2016-08" db="EMBL/GenBank/DDBJ databases">
        <title>Draft genome sequence of allopolyploid Zygosaccharomyces rouxii.</title>
        <authorList>
            <person name="Watanabe J."/>
            <person name="Uehara K."/>
            <person name="Mogi Y."/>
            <person name="Tsukioka Y."/>
        </authorList>
    </citation>
    <scope>NUCLEOTIDE SEQUENCE [LARGE SCALE GENOMIC DNA]</scope>
    <source>
        <strain evidence="9 10">NBRC 110957</strain>
    </source>
</reference>
<comment type="subcellular location">
    <subcellularLocation>
        <location evidence="1">Cytoplasm</location>
    </subcellularLocation>
</comment>
<evidence type="ECO:0000256" key="1">
    <source>
        <dbReference type="ARBA" id="ARBA00004496"/>
    </source>
</evidence>
<dbReference type="InterPro" id="IPR018170">
    <property type="entry name" value="Aldo/ket_reductase_CS"/>
</dbReference>
<dbReference type="Pfam" id="PF00248">
    <property type="entry name" value="Aldo_ket_red"/>
    <property type="match status" value="1"/>
</dbReference>
<evidence type="ECO:0000313" key="9">
    <source>
        <dbReference type="EMBL" id="GAV55107.1"/>
    </source>
</evidence>
<evidence type="ECO:0000256" key="7">
    <source>
        <dbReference type="PIRSR" id="PIRSR000097-3"/>
    </source>
</evidence>
<dbReference type="GO" id="GO:0004032">
    <property type="term" value="F:aldose reductase (NADPH) activity"/>
    <property type="evidence" value="ECO:0007669"/>
    <property type="project" value="UniProtKB-ARBA"/>
</dbReference>
<dbReference type="PRINTS" id="PR00069">
    <property type="entry name" value="ALDKETRDTASE"/>
</dbReference>
<evidence type="ECO:0000259" key="8">
    <source>
        <dbReference type="Pfam" id="PF00248"/>
    </source>
</evidence>
<feature type="site" description="Lowers pKa of active site Tyr" evidence="7">
    <location>
        <position position="80"/>
    </location>
</feature>
<dbReference type="OrthoDB" id="416253at2759"/>
<organism evidence="9 10">
    <name type="scientific">Zygosaccharomyces rouxii</name>
    <dbReference type="NCBI Taxonomy" id="4956"/>
    <lineage>
        <taxon>Eukaryota</taxon>
        <taxon>Fungi</taxon>
        <taxon>Dikarya</taxon>
        <taxon>Ascomycota</taxon>
        <taxon>Saccharomycotina</taxon>
        <taxon>Saccharomycetes</taxon>
        <taxon>Saccharomycetales</taxon>
        <taxon>Saccharomycetaceae</taxon>
        <taxon>Zygosaccharomyces</taxon>
    </lineage>
</organism>
<comment type="similarity">
    <text evidence="2">Belongs to the aldo/keto reductase family.</text>
</comment>
<dbReference type="FunFam" id="3.20.20.100:FF:000018">
    <property type="entry name" value="Glycerol dehydrogenase Gcy1"/>
    <property type="match status" value="1"/>
</dbReference>
<dbReference type="Gene3D" id="3.20.20.100">
    <property type="entry name" value="NADP-dependent oxidoreductase domain"/>
    <property type="match status" value="1"/>
</dbReference>
<protein>
    <recommendedName>
        <fullName evidence="8">NADP-dependent oxidoreductase domain-containing protein</fullName>
    </recommendedName>
</protein>
<evidence type="ECO:0000256" key="5">
    <source>
        <dbReference type="PIRSR" id="PIRSR000097-1"/>
    </source>
</evidence>
<accession>A0A1Q3AH99</accession>
<dbReference type="InterPro" id="IPR020471">
    <property type="entry name" value="AKR"/>
</dbReference>
<feature type="active site" description="Proton donor" evidence="5">
    <location>
        <position position="55"/>
    </location>
</feature>
<evidence type="ECO:0000256" key="3">
    <source>
        <dbReference type="ARBA" id="ARBA00022490"/>
    </source>
</evidence>
<dbReference type="PROSITE" id="PS00798">
    <property type="entry name" value="ALDOKETO_REDUCTASE_1"/>
    <property type="match status" value="1"/>
</dbReference>
<dbReference type="PROSITE" id="PS00063">
    <property type="entry name" value="ALDOKETO_REDUCTASE_3"/>
    <property type="match status" value="1"/>
</dbReference>